<feature type="domain" description="O-antigen ligase-related" evidence="6">
    <location>
        <begin position="219"/>
        <end position="362"/>
    </location>
</feature>
<feature type="transmembrane region" description="Helical" evidence="5">
    <location>
        <begin position="350"/>
        <end position="369"/>
    </location>
</feature>
<evidence type="ECO:0000256" key="3">
    <source>
        <dbReference type="ARBA" id="ARBA00022989"/>
    </source>
</evidence>
<dbReference type="OrthoDB" id="4391260at2"/>
<reference evidence="7 8" key="1">
    <citation type="submission" date="2018-03" db="EMBL/GenBank/DDBJ databases">
        <title>Genome sequencing of Phreatobacter sp.</title>
        <authorList>
            <person name="Kim S.-J."/>
            <person name="Heo J."/>
            <person name="Kwon S.-W."/>
        </authorList>
    </citation>
    <scope>NUCLEOTIDE SEQUENCE [LARGE SCALE GENOMIC DNA]</scope>
    <source>
        <strain evidence="7 8">S-12</strain>
    </source>
</reference>
<feature type="transmembrane region" description="Helical" evidence="5">
    <location>
        <begin position="257"/>
        <end position="276"/>
    </location>
</feature>
<evidence type="ECO:0000313" key="7">
    <source>
        <dbReference type="EMBL" id="AVO45946.1"/>
    </source>
</evidence>
<dbReference type="InterPro" id="IPR051533">
    <property type="entry name" value="WaaL-like"/>
</dbReference>
<keyword evidence="2 5" id="KW-0812">Transmembrane</keyword>
<dbReference type="Proteomes" id="UP000237889">
    <property type="component" value="Chromosome"/>
</dbReference>
<gene>
    <name evidence="7" type="ORF">C6569_13180</name>
</gene>
<feature type="transmembrane region" description="Helical" evidence="5">
    <location>
        <begin position="92"/>
        <end position="108"/>
    </location>
</feature>
<dbReference type="RefSeq" id="WP_106749287.1">
    <property type="nucleotide sequence ID" value="NZ_CP027668.1"/>
</dbReference>
<organism evidence="7 8">
    <name type="scientific">Phreatobacter cathodiphilus</name>
    <dbReference type="NCBI Taxonomy" id="1868589"/>
    <lineage>
        <taxon>Bacteria</taxon>
        <taxon>Pseudomonadati</taxon>
        <taxon>Pseudomonadota</taxon>
        <taxon>Alphaproteobacteria</taxon>
        <taxon>Hyphomicrobiales</taxon>
        <taxon>Phreatobacteraceae</taxon>
        <taxon>Phreatobacter</taxon>
    </lineage>
</organism>
<dbReference type="InterPro" id="IPR007016">
    <property type="entry name" value="O-antigen_ligase-rel_domated"/>
</dbReference>
<dbReference type="Pfam" id="PF04932">
    <property type="entry name" value="Wzy_C"/>
    <property type="match status" value="1"/>
</dbReference>
<feature type="transmembrane region" description="Helical" evidence="5">
    <location>
        <begin position="389"/>
        <end position="407"/>
    </location>
</feature>
<proteinExistence type="predicted"/>
<evidence type="ECO:0000256" key="1">
    <source>
        <dbReference type="ARBA" id="ARBA00004141"/>
    </source>
</evidence>
<name>A0A2S0ND30_9HYPH</name>
<evidence type="ECO:0000256" key="5">
    <source>
        <dbReference type="SAM" id="Phobius"/>
    </source>
</evidence>
<feature type="transmembrane region" description="Helical" evidence="5">
    <location>
        <begin position="141"/>
        <end position="167"/>
    </location>
</feature>
<feature type="transmembrane region" description="Helical" evidence="5">
    <location>
        <begin position="20"/>
        <end position="40"/>
    </location>
</feature>
<dbReference type="EMBL" id="CP027668">
    <property type="protein sequence ID" value="AVO45946.1"/>
    <property type="molecule type" value="Genomic_DNA"/>
</dbReference>
<dbReference type="PANTHER" id="PTHR37422">
    <property type="entry name" value="TEICHURONIC ACID BIOSYNTHESIS PROTEIN TUAE"/>
    <property type="match status" value="1"/>
</dbReference>
<sequence length="435" mass="47619">MPPAHARHGDLAPASVAGRLPLAAATVLFCATFLYIWVSFRPFPDLTFMDQAAASGVASNRANQIAALAMLSLLVGYVLACGRHSLILRPRILLFLIFAWLLAVSLPSPDPLFAVRRLAMAAIVCTAASVMLILPRDERHFAAMLAACTGIVLALCYVGVILFSRYAVHQFTDELEPLLEGDWRGLYSHKNTAGTVMVVAVLFGLYVTRVLGPLVGLPLVLLAGTFLVFTGSKTSAAMLPATLALSFLVVRLRYARALIVVGSLACVWLLTIGSALSERIAAFVKSLGVDPTFTLRTEVWSLALEHIPKKPWLGYGYQSFWRNTDLMHGFREEFSWAVNAVNAHNSYLDLLLTAGIPGALLMMVFLIVLPLRYIGQAERNGGSRRLTELFTRIWIFGLLAGCLESILFDTVGVVWFGMLMAIFGLRLQARAHLRQ</sequence>
<feature type="transmembrane region" description="Helical" evidence="5">
    <location>
        <begin position="236"/>
        <end position="252"/>
    </location>
</feature>
<dbReference type="AlphaFoldDB" id="A0A2S0ND30"/>
<accession>A0A2S0ND30</accession>
<dbReference type="PANTHER" id="PTHR37422:SF21">
    <property type="entry name" value="EXOQ-LIKE PROTEIN"/>
    <property type="match status" value="1"/>
</dbReference>
<evidence type="ECO:0000259" key="6">
    <source>
        <dbReference type="Pfam" id="PF04932"/>
    </source>
</evidence>
<keyword evidence="3 5" id="KW-1133">Transmembrane helix</keyword>
<feature type="transmembrane region" description="Helical" evidence="5">
    <location>
        <begin position="62"/>
        <end position="80"/>
    </location>
</feature>
<evidence type="ECO:0000256" key="4">
    <source>
        <dbReference type="ARBA" id="ARBA00023136"/>
    </source>
</evidence>
<dbReference type="KEGG" id="phr:C6569_13180"/>
<dbReference type="GO" id="GO:0016020">
    <property type="term" value="C:membrane"/>
    <property type="evidence" value="ECO:0007669"/>
    <property type="project" value="UniProtKB-SubCell"/>
</dbReference>
<keyword evidence="8" id="KW-1185">Reference proteome</keyword>
<protein>
    <recommendedName>
        <fullName evidence="6">O-antigen ligase-related domain-containing protein</fullName>
    </recommendedName>
</protein>
<comment type="subcellular location">
    <subcellularLocation>
        <location evidence="1">Membrane</location>
        <topology evidence="1">Multi-pass membrane protein</topology>
    </subcellularLocation>
</comment>
<feature type="transmembrane region" description="Helical" evidence="5">
    <location>
        <begin position="187"/>
        <end position="207"/>
    </location>
</feature>
<evidence type="ECO:0000313" key="8">
    <source>
        <dbReference type="Proteomes" id="UP000237889"/>
    </source>
</evidence>
<evidence type="ECO:0000256" key="2">
    <source>
        <dbReference type="ARBA" id="ARBA00022692"/>
    </source>
</evidence>
<keyword evidence="4 5" id="KW-0472">Membrane</keyword>